<accession>A0ABR6KQG7</accession>
<evidence type="ECO:0000313" key="2">
    <source>
        <dbReference type="EMBL" id="MBB4623736.1"/>
    </source>
</evidence>
<dbReference type="PROSITE" id="PS51186">
    <property type="entry name" value="GNAT"/>
    <property type="match status" value="1"/>
</dbReference>
<evidence type="ECO:0000313" key="3">
    <source>
        <dbReference type="Proteomes" id="UP000533637"/>
    </source>
</evidence>
<sequence length="336" mass="39220">MMEKDDIIIRKVEPSDFDNLVKLYCEVWPAKSCEGKSEHFTSWERKASFVMKESTGVSYLAEKNGKIVGSRTSFFMNAYYGNRKLICVQYADSCVSKECRGKHLFLRLNEAFLNEYFNEAGGELIYNISVEASRKAYEKLGWVYIKSLTGFKKYLNPLKTLWKLRFDIRKLAGTPIWDIESHIISIDEHLLDIREAEMLKSDTIHIRYDKETFLWRMKSQSGIKMWSKDGLGCIIYKIGKKPHGTVVVFIGEVFLYKYTRVDLKALFKAFNKEIKPELVLADMTLNHPLYKFYKKLGFLQSKKFANHGVKVLTDEMKQICLNPQNWALSFMDIDTF</sequence>
<dbReference type="SUPFAM" id="SSF55729">
    <property type="entry name" value="Acyl-CoA N-acyltransferases (Nat)"/>
    <property type="match status" value="1"/>
</dbReference>
<protein>
    <recommendedName>
        <fullName evidence="1">N-acetyltransferase domain-containing protein</fullName>
    </recommendedName>
</protein>
<keyword evidence="3" id="KW-1185">Reference proteome</keyword>
<dbReference type="EMBL" id="JACHOC010000007">
    <property type="protein sequence ID" value="MBB4623736.1"/>
    <property type="molecule type" value="Genomic_DNA"/>
</dbReference>
<proteinExistence type="predicted"/>
<dbReference type="Gene3D" id="3.40.630.30">
    <property type="match status" value="1"/>
</dbReference>
<dbReference type="Proteomes" id="UP000533637">
    <property type="component" value="Unassembled WGS sequence"/>
</dbReference>
<comment type="caution">
    <text evidence="2">The sequence shown here is derived from an EMBL/GenBank/DDBJ whole genome shotgun (WGS) entry which is preliminary data.</text>
</comment>
<dbReference type="RefSeq" id="WP_183671705.1">
    <property type="nucleotide sequence ID" value="NZ_BMPB01000008.1"/>
</dbReference>
<gene>
    <name evidence="2" type="ORF">GGQ57_003652</name>
</gene>
<feature type="domain" description="N-acetyltransferase" evidence="1">
    <location>
        <begin position="7"/>
        <end position="167"/>
    </location>
</feature>
<dbReference type="Pfam" id="PF13527">
    <property type="entry name" value="Acetyltransf_9"/>
    <property type="match status" value="1"/>
</dbReference>
<evidence type="ECO:0000259" key="1">
    <source>
        <dbReference type="PROSITE" id="PS51186"/>
    </source>
</evidence>
<dbReference type="InterPro" id="IPR016181">
    <property type="entry name" value="Acyl_CoA_acyltransferase"/>
</dbReference>
<dbReference type="InterPro" id="IPR000182">
    <property type="entry name" value="GNAT_dom"/>
</dbReference>
<name>A0ABR6KQG7_9BACT</name>
<reference evidence="2 3" key="1">
    <citation type="submission" date="2020-08" db="EMBL/GenBank/DDBJ databases">
        <title>Genomic Encyclopedia of Type Strains, Phase IV (KMG-IV): sequencing the most valuable type-strain genomes for metagenomic binning, comparative biology and taxonomic classification.</title>
        <authorList>
            <person name="Goeker M."/>
        </authorList>
    </citation>
    <scope>NUCLEOTIDE SEQUENCE [LARGE SCALE GENOMIC DNA]</scope>
    <source>
        <strain evidence="2 3">DSM 102983</strain>
    </source>
</reference>
<organism evidence="2 3">
    <name type="scientific">Parabacteroides faecis</name>
    <dbReference type="NCBI Taxonomy" id="1217282"/>
    <lineage>
        <taxon>Bacteria</taxon>
        <taxon>Pseudomonadati</taxon>
        <taxon>Bacteroidota</taxon>
        <taxon>Bacteroidia</taxon>
        <taxon>Bacteroidales</taxon>
        <taxon>Tannerellaceae</taxon>
        <taxon>Parabacteroides</taxon>
    </lineage>
</organism>